<organism evidence="9 10">
    <name type="scientific">Pseudolycoriella hygida</name>
    <dbReference type="NCBI Taxonomy" id="35572"/>
    <lineage>
        <taxon>Eukaryota</taxon>
        <taxon>Metazoa</taxon>
        <taxon>Ecdysozoa</taxon>
        <taxon>Arthropoda</taxon>
        <taxon>Hexapoda</taxon>
        <taxon>Insecta</taxon>
        <taxon>Pterygota</taxon>
        <taxon>Neoptera</taxon>
        <taxon>Endopterygota</taxon>
        <taxon>Diptera</taxon>
        <taxon>Nematocera</taxon>
        <taxon>Sciaroidea</taxon>
        <taxon>Sciaridae</taxon>
        <taxon>Pseudolycoriella</taxon>
    </lineage>
</organism>
<dbReference type="EC" id="3.1.3.2" evidence="3"/>
<evidence type="ECO:0000256" key="4">
    <source>
        <dbReference type="ARBA" id="ARBA00022729"/>
    </source>
</evidence>
<dbReference type="GO" id="GO:0003993">
    <property type="term" value="F:acid phosphatase activity"/>
    <property type="evidence" value="ECO:0007669"/>
    <property type="project" value="UniProtKB-EC"/>
</dbReference>
<dbReference type="PANTHER" id="PTHR11567:SF211">
    <property type="entry name" value="PROSTATIC ACID PHOSPHATASE"/>
    <property type="match status" value="1"/>
</dbReference>
<dbReference type="CDD" id="cd07061">
    <property type="entry name" value="HP_HAP_like"/>
    <property type="match status" value="1"/>
</dbReference>
<dbReference type="InterPro" id="IPR033379">
    <property type="entry name" value="Acid_Pase_AS"/>
</dbReference>
<accession>A0A9Q0MXR3</accession>
<dbReference type="Pfam" id="PF00328">
    <property type="entry name" value="His_Phos_2"/>
    <property type="match status" value="1"/>
</dbReference>
<evidence type="ECO:0000256" key="3">
    <source>
        <dbReference type="ARBA" id="ARBA00012646"/>
    </source>
</evidence>
<keyword evidence="10" id="KW-1185">Reference proteome</keyword>
<dbReference type="Gene3D" id="3.40.50.1240">
    <property type="entry name" value="Phosphoglycerate mutase-like"/>
    <property type="match status" value="1"/>
</dbReference>
<dbReference type="PANTHER" id="PTHR11567">
    <property type="entry name" value="ACID PHOSPHATASE-RELATED"/>
    <property type="match status" value="1"/>
</dbReference>
<evidence type="ECO:0000256" key="7">
    <source>
        <dbReference type="ARBA" id="ARBA00023180"/>
    </source>
</evidence>
<keyword evidence="7" id="KW-0325">Glycoprotein</keyword>
<keyword evidence="4 8" id="KW-0732">Signal</keyword>
<evidence type="ECO:0000313" key="10">
    <source>
        <dbReference type="Proteomes" id="UP001151699"/>
    </source>
</evidence>
<dbReference type="PROSITE" id="PS00616">
    <property type="entry name" value="HIS_ACID_PHOSPHAT_1"/>
    <property type="match status" value="1"/>
</dbReference>
<evidence type="ECO:0000256" key="1">
    <source>
        <dbReference type="ARBA" id="ARBA00000032"/>
    </source>
</evidence>
<dbReference type="EMBL" id="WJQU01000003">
    <property type="protein sequence ID" value="KAJ6639921.1"/>
    <property type="molecule type" value="Genomic_DNA"/>
</dbReference>
<comment type="caution">
    <text evidence="9">The sequence shown here is derived from an EMBL/GenBank/DDBJ whole genome shotgun (WGS) entry which is preliminary data.</text>
</comment>
<evidence type="ECO:0000313" key="9">
    <source>
        <dbReference type="EMBL" id="KAJ6639921.1"/>
    </source>
</evidence>
<reference evidence="9" key="1">
    <citation type="submission" date="2022-07" db="EMBL/GenBank/DDBJ databases">
        <authorList>
            <person name="Trinca V."/>
            <person name="Uliana J.V.C."/>
            <person name="Torres T.T."/>
            <person name="Ward R.J."/>
            <person name="Monesi N."/>
        </authorList>
    </citation>
    <scope>NUCLEOTIDE SEQUENCE</scope>
    <source>
        <strain evidence="9">HSMRA1968</strain>
        <tissue evidence="9">Whole embryos</tissue>
    </source>
</reference>
<dbReference type="PROSITE" id="PS00778">
    <property type="entry name" value="HIS_ACID_PHOSPHAT_2"/>
    <property type="match status" value="1"/>
</dbReference>
<dbReference type="InterPro" id="IPR050645">
    <property type="entry name" value="Histidine_acid_phosphatase"/>
</dbReference>
<feature type="signal peptide" evidence="8">
    <location>
        <begin position="1"/>
        <end position="20"/>
    </location>
</feature>
<dbReference type="InterPro" id="IPR000560">
    <property type="entry name" value="His_Pase_clade-2"/>
</dbReference>
<evidence type="ECO:0000256" key="2">
    <source>
        <dbReference type="ARBA" id="ARBA00005375"/>
    </source>
</evidence>
<proteinExistence type="inferred from homology"/>
<dbReference type="SUPFAM" id="SSF53254">
    <property type="entry name" value="Phosphoglycerate mutase-like"/>
    <property type="match status" value="1"/>
</dbReference>
<keyword evidence="6" id="KW-1015">Disulfide bond</keyword>
<comment type="catalytic activity">
    <reaction evidence="1">
        <text>a phosphate monoester + H2O = an alcohol + phosphate</text>
        <dbReference type="Rhea" id="RHEA:15017"/>
        <dbReference type="ChEBI" id="CHEBI:15377"/>
        <dbReference type="ChEBI" id="CHEBI:30879"/>
        <dbReference type="ChEBI" id="CHEBI:43474"/>
        <dbReference type="ChEBI" id="CHEBI:67140"/>
        <dbReference type="EC" id="3.1.3.2"/>
    </reaction>
</comment>
<dbReference type="Proteomes" id="UP001151699">
    <property type="component" value="Chromosome X"/>
</dbReference>
<name>A0A9Q0MXR3_9DIPT</name>
<dbReference type="OrthoDB" id="10257284at2759"/>
<evidence type="ECO:0000256" key="8">
    <source>
        <dbReference type="SAM" id="SignalP"/>
    </source>
</evidence>
<sequence length="392" mass="45510">MISISQWIFVIVYCKLLVHGAHNTYSEENGKLIFAHVLFRHGDRTPIDPYPNDPWGNKSFWPVGWGQLTNTDVVRLGKQQHFALGKWLRNRYLELISDKYSKDNVFIRSTDVDRTLMSAEADLAGLFPPNRDQTWNENIPWQPIPVHTMPEYLDELLAAKKSCPAYDYALKKYKKSEEFVNLNKRFQWLYDYLTLNSGRKIDSPTSVNNLYNVLFIEDVYNKTLPDWTRKVYPGGDMQWLAARSFATNTYTPKLARLKVGFLIKEIFQRFTNKSESLTNPKQSLWIYSAHDTTVANLLNALGLFELHLPPYTACVLLELRMKEVPMIQIFYKNTTNEPHALYIPNCGISCPLEKLYKIYKDIIPGDFEDECRLSILAMTYEDAEINASMDSK</sequence>
<dbReference type="AlphaFoldDB" id="A0A9Q0MXR3"/>
<feature type="chain" id="PRO_5040422958" description="acid phosphatase" evidence="8">
    <location>
        <begin position="21"/>
        <end position="392"/>
    </location>
</feature>
<comment type="similarity">
    <text evidence="2">Belongs to the histidine acid phosphatase family.</text>
</comment>
<dbReference type="InterPro" id="IPR029033">
    <property type="entry name" value="His_PPase_superfam"/>
</dbReference>
<gene>
    <name evidence="9" type="primary">ACP3_4</name>
    <name evidence="9" type="ORF">Bhyg_12668</name>
</gene>
<keyword evidence="5" id="KW-0378">Hydrolase</keyword>
<evidence type="ECO:0000256" key="5">
    <source>
        <dbReference type="ARBA" id="ARBA00022801"/>
    </source>
</evidence>
<evidence type="ECO:0000256" key="6">
    <source>
        <dbReference type="ARBA" id="ARBA00023157"/>
    </source>
</evidence>
<protein>
    <recommendedName>
        <fullName evidence="3">acid phosphatase</fullName>
        <ecNumber evidence="3">3.1.3.2</ecNumber>
    </recommendedName>
</protein>